<organism evidence="6 8">
    <name type="scientific">Brochothrix thermosphacta</name>
    <name type="common">Microbacterium thermosphactum</name>
    <dbReference type="NCBI Taxonomy" id="2756"/>
    <lineage>
        <taxon>Bacteria</taxon>
        <taxon>Bacillati</taxon>
        <taxon>Bacillota</taxon>
        <taxon>Bacilli</taxon>
        <taxon>Bacillales</taxon>
        <taxon>Listeriaceae</taxon>
        <taxon>Brochothrix</taxon>
    </lineage>
</organism>
<dbReference type="GO" id="GO:0016787">
    <property type="term" value="F:hydrolase activity"/>
    <property type="evidence" value="ECO:0007669"/>
    <property type="project" value="UniProtKB-KW"/>
</dbReference>
<dbReference type="KEGG" id="bths:CNY62_06650"/>
<sequence>MLKIERIVNGNIQENCYIVHNDRYSLIIDPGEDYETIVATIEKTATKPVAVLLTHAHFDHIASLQPIRDLYTIPVYVSPIEKEWLVNPELNLSAGSGNPIVAKAAEELFETGKTYTLGDISFHVVETPGHSPGSVTIVFEDFIVCGDALFKGSIGRTDLYLGSQEQLVQSIRDNILTLPDILPAYPGHGDSTTIGHEKATNPFLK</sequence>
<evidence type="ECO:0000313" key="9">
    <source>
        <dbReference type="Proteomes" id="UP000270190"/>
    </source>
</evidence>
<evidence type="ECO:0000313" key="7">
    <source>
        <dbReference type="EMBL" id="SPP27487.1"/>
    </source>
</evidence>
<evidence type="ECO:0000256" key="1">
    <source>
        <dbReference type="ARBA" id="ARBA00001947"/>
    </source>
</evidence>
<dbReference type="GO" id="GO:0046872">
    <property type="term" value="F:metal ion binding"/>
    <property type="evidence" value="ECO:0007669"/>
    <property type="project" value="UniProtKB-KW"/>
</dbReference>
<keyword evidence="8" id="KW-1185">Reference proteome</keyword>
<dbReference type="GeneID" id="66537241"/>
<gene>
    <name evidence="7" type="primary">yqgX</name>
    <name evidence="7" type="ORF">BTBSAS_150056</name>
    <name evidence="6" type="ORF">CNY62_06650</name>
</gene>
<reference evidence="9" key="3">
    <citation type="submission" date="2018-04" db="EMBL/GenBank/DDBJ databases">
        <authorList>
            <person name="Illikoud N."/>
        </authorList>
    </citation>
    <scope>NUCLEOTIDE SEQUENCE [LARGE SCALE GENOMIC DNA]</scope>
</reference>
<dbReference type="PANTHER" id="PTHR46233:SF3">
    <property type="entry name" value="HYDROXYACYLGLUTATHIONE HYDROLASE GLOC"/>
    <property type="match status" value="1"/>
</dbReference>
<evidence type="ECO:0000313" key="8">
    <source>
        <dbReference type="Proteomes" id="UP000243591"/>
    </source>
</evidence>
<reference evidence="7" key="2">
    <citation type="submission" date="2018-04" db="EMBL/GenBank/DDBJ databases">
        <authorList>
            <person name="Go L.Y."/>
            <person name="Mitchell J.A."/>
        </authorList>
    </citation>
    <scope>NUCLEOTIDE SEQUENCE</scope>
    <source>
        <strain evidence="7">BSAS1 3</strain>
    </source>
</reference>
<dbReference type="STRING" id="2756.BFR44_11645"/>
<evidence type="ECO:0000259" key="5">
    <source>
        <dbReference type="SMART" id="SM00849"/>
    </source>
</evidence>
<dbReference type="InterPro" id="IPR051453">
    <property type="entry name" value="MBL_Glyoxalase_II"/>
</dbReference>
<dbReference type="InterPro" id="IPR001279">
    <property type="entry name" value="Metallo-B-lactamas"/>
</dbReference>
<feature type="domain" description="Metallo-beta-lactamase" evidence="5">
    <location>
        <begin position="13"/>
        <end position="188"/>
    </location>
</feature>
<dbReference type="RefSeq" id="WP_029091504.1">
    <property type="nucleotide sequence ID" value="NZ_CBCPKC010000011.1"/>
</dbReference>
<protein>
    <submittedName>
        <fullName evidence="6">MBL fold metallo-hydrolase</fullName>
    </submittedName>
    <submittedName>
        <fullName evidence="7">Putative metal-binding hydrolase</fullName>
        <ecNumber evidence="7">3.-.-.-</ecNumber>
    </submittedName>
</protein>
<evidence type="ECO:0000256" key="4">
    <source>
        <dbReference type="ARBA" id="ARBA00022833"/>
    </source>
</evidence>
<dbReference type="PANTHER" id="PTHR46233">
    <property type="entry name" value="HYDROXYACYLGLUTATHIONE HYDROLASE GLOC"/>
    <property type="match status" value="1"/>
</dbReference>
<dbReference type="EMBL" id="CP023483">
    <property type="protein sequence ID" value="ATF26102.1"/>
    <property type="molecule type" value="Genomic_DNA"/>
</dbReference>
<dbReference type="CDD" id="cd06262">
    <property type="entry name" value="metallo-hydrolase-like_MBL-fold"/>
    <property type="match status" value="1"/>
</dbReference>
<accession>A0A1D2KCQ7</accession>
<dbReference type="SUPFAM" id="SSF56281">
    <property type="entry name" value="Metallo-hydrolase/oxidoreductase"/>
    <property type="match status" value="1"/>
</dbReference>
<keyword evidence="2" id="KW-0479">Metal-binding</keyword>
<evidence type="ECO:0000256" key="3">
    <source>
        <dbReference type="ARBA" id="ARBA00022801"/>
    </source>
</evidence>
<dbReference type="InterPro" id="IPR036866">
    <property type="entry name" value="RibonucZ/Hydroxyglut_hydro"/>
</dbReference>
<dbReference type="AlphaFoldDB" id="A0A1D2KCQ7"/>
<dbReference type="Proteomes" id="UP000270190">
    <property type="component" value="Unassembled WGS sequence"/>
</dbReference>
<evidence type="ECO:0000256" key="2">
    <source>
        <dbReference type="ARBA" id="ARBA00022723"/>
    </source>
</evidence>
<comment type="cofactor">
    <cofactor evidence="1">
        <name>Zn(2+)</name>
        <dbReference type="ChEBI" id="CHEBI:29105"/>
    </cofactor>
</comment>
<evidence type="ECO:0000313" key="6">
    <source>
        <dbReference type="EMBL" id="ATF26102.1"/>
    </source>
</evidence>
<dbReference type="OrthoDB" id="9802248at2"/>
<dbReference type="SMART" id="SM00849">
    <property type="entry name" value="Lactamase_B"/>
    <property type="match status" value="1"/>
</dbReference>
<reference evidence="6 8" key="1">
    <citation type="submission" date="2017-09" db="EMBL/GenBank/DDBJ databases">
        <title>Complete Genome Sequences of Two Strains of the Meat Spoilage Bacterium Brochothrix thermosphacta Isolated from Ground Chicken.</title>
        <authorList>
            <person name="Paoli G.C."/>
            <person name="Wijey C."/>
            <person name="Chen C.-Y."/>
            <person name="Nguyen L."/>
            <person name="Yan X."/>
            <person name="Irwin P.L."/>
        </authorList>
    </citation>
    <scope>NUCLEOTIDE SEQUENCE [LARGE SCALE GENOMIC DNA]</scope>
    <source>
        <strain evidence="6 8">BI</strain>
    </source>
</reference>
<keyword evidence="4" id="KW-0862">Zinc</keyword>
<dbReference type="Pfam" id="PF00753">
    <property type="entry name" value="Lactamase_B"/>
    <property type="match status" value="1"/>
</dbReference>
<name>A0A1D2KCQ7_BROTH</name>
<dbReference type="Gene3D" id="3.60.15.10">
    <property type="entry name" value="Ribonuclease Z/Hydroxyacylglutathione hydrolase-like"/>
    <property type="match status" value="1"/>
</dbReference>
<dbReference type="EMBL" id="OUNC01000007">
    <property type="protein sequence ID" value="SPP27487.1"/>
    <property type="molecule type" value="Genomic_DNA"/>
</dbReference>
<keyword evidence="3 6" id="KW-0378">Hydrolase</keyword>
<dbReference type="Proteomes" id="UP000243591">
    <property type="component" value="Chromosome"/>
</dbReference>
<dbReference type="EC" id="3.-.-.-" evidence="7"/>
<proteinExistence type="predicted"/>